<evidence type="ECO:0000256" key="3">
    <source>
        <dbReference type="ARBA" id="ARBA00022448"/>
    </source>
</evidence>
<comment type="subcellular location">
    <subcellularLocation>
        <location evidence="1 10">Cell inner membrane</location>
    </subcellularLocation>
</comment>
<dbReference type="EMBL" id="ARYL01000019">
    <property type="protein sequence ID" value="KDA01963.1"/>
    <property type="molecule type" value="Genomic_DNA"/>
</dbReference>
<keyword evidence="7" id="KW-0653">Protein transport</keyword>
<dbReference type="InterPro" id="IPR005628">
    <property type="entry name" value="GspK"/>
</dbReference>
<sequence>MTPHVSPKDRGAALLSILMIVAVMSVAALAAVEALGRSLSLARVSSERSQTIWASRSTEALGVLAVARIKTLGDDAIREALETGQSMTLPFDRGVIQATLSDASNCFNLNTVTGEANDVNHIKFQRLLEAMDVFRSEAQALSESLADWIDKDSSPRAYGAEAGYYGTLETPYRSANAPLANLTELRAIKGFTPEIIAMIQPLVCVRPDHFQTALNIETLKEEDAPLLVALYSGELTLEKAQSVIRAKPLGGWHSLDTFLQNEHIQTIAVAARDDSMLSLKPSNLRLTARIVSGSTQETLQLVYAMDKGGQASLIQRTTGDF</sequence>
<evidence type="ECO:0000256" key="10">
    <source>
        <dbReference type="PIRNR" id="PIRNR002786"/>
    </source>
</evidence>
<evidence type="ECO:0000256" key="7">
    <source>
        <dbReference type="ARBA" id="ARBA00022927"/>
    </source>
</evidence>
<evidence type="ECO:0000256" key="6">
    <source>
        <dbReference type="ARBA" id="ARBA00022692"/>
    </source>
</evidence>
<dbReference type="InterPro" id="IPR038072">
    <property type="entry name" value="GspK_central_sf"/>
</dbReference>
<keyword evidence="9 10" id="KW-0472">Membrane</keyword>
<evidence type="ECO:0000256" key="2">
    <source>
        <dbReference type="ARBA" id="ARBA00007246"/>
    </source>
</evidence>
<dbReference type="PANTHER" id="PTHR38831">
    <property type="entry name" value="TYPE II SECRETION SYSTEM PROTEIN K"/>
    <property type="match status" value="1"/>
</dbReference>
<proteinExistence type="inferred from homology"/>
<evidence type="ECO:0000313" key="13">
    <source>
        <dbReference type="EMBL" id="KDA01963.1"/>
    </source>
</evidence>
<reference evidence="13 14" key="1">
    <citation type="journal article" date="2014" name="Antonie Van Leeuwenhoek">
        <title>Hyphomonas beringensis sp. nov. and Hyphomonas chukchiensis sp. nov., isolated from surface seawater of the Bering Sea and Chukchi Sea.</title>
        <authorList>
            <person name="Li C."/>
            <person name="Lai Q."/>
            <person name="Li G."/>
            <person name="Dong C."/>
            <person name="Wang J."/>
            <person name="Liao Y."/>
            <person name="Shao Z."/>
        </authorList>
    </citation>
    <scope>NUCLEOTIDE SEQUENCE [LARGE SCALE GENOMIC DNA]</scope>
    <source>
        <strain evidence="13 14">SCH89</strain>
    </source>
</reference>
<evidence type="ECO:0000256" key="9">
    <source>
        <dbReference type="ARBA" id="ARBA00023136"/>
    </source>
</evidence>
<dbReference type="eggNOG" id="COG3156">
    <property type="taxonomic scope" value="Bacteria"/>
</dbReference>
<dbReference type="GO" id="GO:0005886">
    <property type="term" value="C:plasma membrane"/>
    <property type="evidence" value="ECO:0007669"/>
    <property type="project" value="UniProtKB-SubCell"/>
</dbReference>
<dbReference type="Proteomes" id="UP000024942">
    <property type="component" value="Unassembled WGS sequence"/>
</dbReference>
<dbReference type="GO" id="GO:0009306">
    <property type="term" value="P:protein secretion"/>
    <property type="evidence" value="ECO:0007669"/>
    <property type="project" value="InterPro"/>
</dbReference>
<evidence type="ECO:0000256" key="1">
    <source>
        <dbReference type="ARBA" id="ARBA00004533"/>
    </source>
</evidence>
<dbReference type="Gene3D" id="3.30.1300.30">
    <property type="entry name" value="GSPII I/J protein-like"/>
    <property type="match status" value="1"/>
</dbReference>
<evidence type="ECO:0000259" key="11">
    <source>
        <dbReference type="Pfam" id="PF03934"/>
    </source>
</evidence>
<dbReference type="NCBIfam" id="NF037980">
    <property type="entry name" value="T2SS_GspK"/>
    <property type="match status" value="1"/>
</dbReference>
<dbReference type="InterPro" id="IPR049179">
    <property type="entry name" value="T2SSK_SAM-like_2nd"/>
</dbReference>
<comment type="caution">
    <text evidence="13">The sequence shown here is derived from an EMBL/GenBank/DDBJ whole genome shotgun (WGS) entry which is preliminary data.</text>
</comment>
<evidence type="ECO:0000256" key="5">
    <source>
        <dbReference type="ARBA" id="ARBA00022519"/>
    </source>
</evidence>
<feature type="domain" description="T2SS protein K first SAM-like" evidence="12">
    <location>
        <begin position="105"/>
        <end position="208"/>
    </location>
</feature>
<dbReference type="AlphaFoldDB" id="A0A059G679"/>
<dbReference type="Gene3D" id="1.10.40.60">
    <property type="entry name" value="EpsJ-like"/>
    <property type="match status" value="2"/>
</dbReference>
<keyword evidence="14" id="KW-1185">Reference proteome</keyword>
<comment type="similarity">
    <text evidence="2 10">Belongs to the GSP K family.</text>
</comment>
<name>A0A059G679_9PROT</name>
<evidence type="ECO:0000313" key="14">
    <source>
        <dbReference type="Proteomes" id="UP000024942"/>
    </source>
</evidence>
<dbReference type="STRING" id="1280953.HOC_12937"/>
<dbReference type="OrthoDB" id="9788973at2"/>
<keyword evidence="3 10" id="KW-0813">Transport</keyword>
<dbReference type="PIRSF" id="PIRSF002786">
    <property type="entry name" value="XcpX"/>
    <property type="match status" value="1"/>
</dbReference>
<dbReference type="Pfam" id="PF21687">
    <property type="entry name" value="T2SSK_1st"/>
    <property type="match status" value="1"/>
</dbReference>
<dbReference type="InterPro" id="IPR049031">
    <property type="entry name" value="T2SSK_SAM-like_1st"/>
</dbReference>
<keyword evidence="5 10" id="KW-0997">Cell inner membrane</keyword>
<keyword evidence="8" id="KW-1133">Transmembrane helix</keyword>
<evidence type="ECO:0000259" key="12">
    <source>
        <dbReference type="Pfam" id="PF21687"/>
    </source>
</evidence>
<dbReference type="RefSeq" id="WP_035539240.1">
    <property type="nucleotide sequence ID" value="NZ_ARYL01000019.1"/>
</dbReference>
<dbReference type="Pfam" id="PF03934">
    <property type="entry name" value="T2SSK"/>
    <property type="match status" value="1"/>
</dbReference>
<evidence type="ECO:0000256" key="8">
    <source>
        <dbReference type="ARBA" id="ARBA00022989"/>
    </source>
</evidence>
<feature type="domain" description="T2SS protein K second SAM-like" evidence="11">
    <location>
        <begin position="214"/>
        <end position="279"/>
    </location>
</feature>
<dbReference type="SUPFAM" id="SSF158544">
    <property type="entry name" value="GspK insert domain-like"/>
    <property type="match status" value="2"/>
</dbReference>
<accession>A0A059G679</accession>
<keyword evidence="4 10" id="KW-1003">Cell membrane</keyword>
<keyword evidence="6" id="KW-0812">Transmembrane</keyword>
<dbReference type="PATRIC" id="fig|1280953.3.peg.2603"/>
<evidence type="ECO:0000256" key="4">
    <source>
        <dbReference type="ARBA" id="ARBA00022475"/>
    </source>
</evidence>
<protein>
    <recommendedName>
        <fullName evidence="10">Type II secretion system protein K</fullName>
    </recommendedName>
</protein>
<dbReference type="PANTHER" id="PTHR38831:SF1">
    <property type="entry name" value="TYPE II SECRETION SYSTEM PROTEIN K-RELATED"/>
    <property type="match status" value="1"/>
</dbReference>
<organism evidence="13 14">
    <name type="scientific">Hyphomonas oceanitis SCH89</name>
    <dbReference type="NCBI Taxonomy" id="1280953"/>
    <lineage>
        <taxon>Bacteria</taxon>
        <taxon>Pseudomonadati</taxon>
        <taxon>Pseudomonadota</taxon>
        <taxon>Alphaproteobacteria</taxon>
        <taxon>Hyphomonadales</taxon>
        <taxon>Hyphomonadaceae</taxon>
        <taxon>Hyphomonas</taxon>
    </lineage>
</organism>
<gene>
    <name evidence="13" type="ORF">HOC_12937</name>
</gene>